<dbReference type="EnsemblMetazoa" id="HelroT177430">
    <property type="protein sequence ID" value="HelroP177430"/>
    <property type="gene ID" value="HelroG177430"/>
</dbReference>
<keyword evidence="3" id="KW-1185">Reference proteome</keyword>
<evidence type="ECO:0000313" key="1">
    <source>
        <dbReference type="EMBL" id="ESN98183.1"/>
    </source>
</evidence>
<dbReference type="EMBL" id="KB097222">
    <property type="protein sequence ID" value="ESN98183.1"/>
    <property type="molecule type" value="Genomic_DNA"/>
</dbReference>
<dbReference type="EMBL" id="AMQM01006060">
    <property type="status" value="NOT_ANNOTATED_CDS"/>
    <property type="molecule type" value="Genomic_DNA"/>
</dbReference>
<dbReference type="EMBL" id="AMQM01006061">
    <property type="status" value="NOT_ANNOTATED_CDS"/>
    <property type="molecule type" value="Genomic_DNA"/>
</dbReference>
<protein>
    <recommendedName>
        <fullName evidence="4">DUF4371 domain-containing protein</fullName>
    </recommendedName>
</protein>
<dbReference type="Proteomes" id="UP000015101">
    <property type="component" value="Unassembled WGS sequence"/>
</dbReference>
<dbReference type="KEGG" id="hro:HELRODRAFT_177430"/>
<dbReference type="CTD" id="20206242"/>
<dbReference type="AlphaFoldDB" id="T1FBP3"/>
<reference evidence="1 3" key="2">
    <citation type="journal article" date="2013" name="Nature">
        <title>Insights into bilaterian evolution from three spiralian genomes.</title>
        <authorList>
            <person name="Simakov O."/>
            <person name="Marletaz F."/>
            <person name="Cho S.J."/>
            <person name="Edsinger-Gonzales E."/>
            <person name="Havlak P."/>
            <person name="Hellsten U."/>
            <person name="Kuo D.H."/>
            <person name="Larsson T."/>
            <person name="Lv J."/>
            <person name="Arendt D."/>
            <person name="Savage R."/>
            <person name="Osoegawa K."/>
            <person name="de Jong P."/>
            <person name="Grimwood J."/>
            <person name="Chapman J.A."/>
            <person name="Shapiro H."/>
            <person name="Aerts A."/>
            <person name="Otillar R.P."/>
            <person name="Terry A.Y."/>
            <person name="Boore J.L."/>
            <person name="Grigoriev I.V."/>
            <person name="Lindberg D.R."/>
            <person name="Seaver E.C."/>
            <person name="Weisblat D.A."/>
            <person name="Putnam N.H."/>
            <person name="Rokhsar D.S."/>
        </authorList>
    </citation>
    <scope>NUCLEOTIDE SEQUENCE</scope>
</reference>
<dbReference type="PANTHER" id="PTHR46113:SF1">
    <property type="entry name" value="PEPTIDASE M17 LEUCYL AMINOPEPTIDASE N-TERMINAL DOMAIN-CONTAINING PROTEIN"/>
    <property type="match status" value="1"/>
</dbReference>
<dbReference type="RefSeq" id="XP_009023867.1">
    <property type="nucleotide sequence ID" value="XM_009025619.1"/>
</dbReference>
<dbReference type="GeneID" id="20206242"/>
<proteinExistence type="predicted"/>
<organism evidence="2 3">
    <name type="scientific">Helobdella robusta</name>
    <name type="common">Californian leech</name>
    <dbReference type="NCBI Taxonomy" id="6412"/>
    <lineage>
        <taxon>Eukaryota</taxon>
        <taxon>Metazoa</taxon>
        <taxon>Spiralia</taxon>
        <taxon>Lophotrochozoa</taxon>
        <taxon>Annelida</taxon>
        <taxon>Clitellata</taxon>
        <taxon>Hirudinea</taxon>
        <taxon>Rhynchobdellida</taxon>
        <taxon>Glossiphoniidae</taxon>
        <taxon>Helobdella</taxon>
    </lineage>
</organism>
<sequence length="326" mass="36933">MTGCNVEKILGIVKIASITGQAQANATFQLLKLWDVSEDIIGMCFDTTAANTGTSSGACVLLEKLLHRNLLHFACGHHVHELIIGEVFTVLFGPSRGPNIGMFERFRAYWPNINQSNHKPLDDDRMNHSLLQMMRFDIVPSLTCFLSADSSYIPREDYKELVELCLLVLGYPMQTDGKYHFRVPGAYHMARWMAKVIYCLKMYLFRNEFKLTATETKSLTEFCLFATHIYVPAWMLCPIPSDAPDLPLFQKVANVVKSLKVVNDTAERTVALMTNFNQSITKNETELQKLIQINSTELSFGIIKLPLPCENCLFSVEYFVILSINL</sequence>
<evidence type="ECO:0000313" key="3">
    <source>
        <dbReference type="Proteomes" id="UP000015101"/>
    </source>
</evidence>
<dbReference type="PANTHER" id="PTHR46113">
    <property type="entry name" value="SNAC DOMAIN-CONTAINING PROTEIN"/>
    <property type="match status" value="1"/>
</dbReference>
<name>T1FBP3_HELRO</name>
<accession>T1FBP3</accession>
<dbReference type="OrthoDB" id="7696210at2759"/>
<dbReference type="HOGENOM" id="CLU_853313_0_0_1"/>
<reference evidence="3" key="1">
    <citation type="submission" date="2012-12" db="EMBL/GenBank/DDBJ databases">
        <authorList>
            <person name="Hellsten U."/>
            <person name="Grimwood J."/>
            <person name="Chapman J.A."/>
            <person name="Shapiro H."/>
            <person name="Aerts A."/>
            <person name="Otillar R.P."/>
            <person name="Terry A.Y."/>
            <person name="Boore J.L."/>
            <person name="Simakov O."/>
            <person name="Marletaz F."/>
            <person name="Cho S.-J."/>
            <person name="Edsinger-Gonzales E."/>
            <person name="Havlak P."/>
            <person name="Kuo D.-H."/>
            <person name="Larsson T."/>
            <person name="Lv J."/>
            <person name="Arendt D."/>
            <person name="Savage R."/>
            <person name="Osoegawa K."/>
            <person name="de Jong P."/>
            <person name="Lindberg D.R."/>
            <person name="Seaver E.C."/>
            <person name="Weisblat D.A."/>
            <person name="Putnam N.H."/>
            <person name="Grigoriev I.V."/>
            <person name="Rokhsar D.S."/>
        </authorList>
    </citation>
    <scope>NUCLEOTIDE SEQUENCE</scope>
</reference>
<gene>
    <name evidence="2" type="primary">20206242</name>
    <name evidence="1" type="ORF">HELRODRAFT_177430</name>
</gene>
<reference evidence="2" key="3">
    <citation type="submission" date="2015-06" db="UniProtKB">
        <authorList>
            <consortium name="EnsemblMetazoa"/>
        </authorList>
    </citation>
    <scope>IDENTIFICATION</scope>
</reference>
<dbReference type="InParanoid" id="T1FBP3"/>
<evidence type="ECO:0000313" key="2">
    <source>
        <dbReference type="EnsemblMetazoa" id="HelroP177430"/>
    </source>
</evidence>
<evidence type="ECO:0008006" key="4">
    <source>
        <dbReference type="Google" id="ProtNLM"/>
    </source>
</evidence>